<dbReference type="PANTHER" id="PTHR30580:SF0">
    <property type="entry name" value="PRIMOSOMAL PROTEIN N"/>
    <property type="match status" value="1"/>
</dbReference>
<evidence type="ECO:0000256" key="1">
    <source>
        <dbReference type="ARBA" id="ARBA00022741"/>
    </source>
</evidence>
<sequence>MASSRLFRLKAEVASASSPVQASTSSFVRVRVDTGVFHLDDLYDYIVPEKFTKIVSVGVRVQVPFGNREVEGIIVERTETPERAGTLKFITKVLSPHPIATTKSLKLIDHIAEAYACNPWDVIKSAIPPRVASVDKKFDVASNAGEDDIDQLSRRISRVDSDRVSDQRPHTFSFMQLAPVIPPEVQVAVAAKHALKQGSVLIIAPDDKDVDQILKEFKDAQHMVLKLTSSMPRNERYESFLQCQRQVKKLVVGTRGSVFAPIDDLSTIIVYKESSPLHYEIRSPGWNSRTVAMERAKLQGLQILFVGYSPSVEIGFLIDTSEVSFTPATAEVSIASFSPDSGTLLPGRIFPEIRSALKKGPVLFLAARKGYGNALLCSHCRNIALCQCGGRLQVGSKSSPPTCVHCGLSFDDWKCKFCNRSSQYLAGRGIDRASEEISRAFPGYPVVISAGEVIKEEVESKPSLVLSTPGAQPAVKGGYSAIVILDAIRFFSHTDIRTQERAREIIFETSALLSKNGKAILVIDPVHPIVPAITRWNVVPLMKRELADRLDVNLPPFVSSAVLLVSEKESTAIATGMQRAFREGRLPDSLQIFGPTPVANNQAKLVLYTSVSDSRKLHSFLLEFQKKRSIAKKDLIAIRVEPYSL</sequence>
<keyword evidence="2" id="KW-0067">ATP-binding</keyword>
<keyword evidence="3" id="KW-0238">DNA-binding</keyword>
<gene>
    <name evidence="5" type="ORF">UFOPK1689_00061</name>
</gene>
<dbReference type="GO" id="GO:0006310">
    <property type="term" value="P:DNA recombination"/>
    <property type="evidence" value="ECO:0007669"/>
    <property type="project" value="TreeGrafter"/>
</dbReference>
<dbReference type="GO" id="GO:0043138">
    <property type="term" value="F:3'-5' DNA helicase activity"/>
    <property type="evidence" value="ECO:0007669"/>
    <property type="project" value="TreeGrafter"/>
</dbReference>
<name>A0A6J6DHE0_9ZZZZ</name>
<keyword evidence="1" id="KW-0547">Nucleotide-binding</keyword>
<reference evidence="5" key="1">
    <citation type="submission" date="2020-05" db="EMBL/GenBank/DDBJ databases">
        <authorList>
            <person name="Chiriac C."/>
            <person name="Salcher M."/>
            <person name="Ghai R."/>
            <person name="Kavagutti S V."/>
        </authorList>
    </citation>
    <scope>NUCLEOTIDE SEQUENCE</scope>
</reference>
<evidence type="ECO:0000256" key="3">
    <source>
        <dbReference type="ARBA" id="ARBA00023125"/>
    </source>
</evidence>
<feature type="domain" description="Primosomal protein N' 3' DNA-binding" evidence="4">
    <location>
        <begin position="35"/>
        <end position="128"/>
    </location>
</feature>
<protein>
    <submittedName>
        <fullName evidence="5">Unannotated protein</fullName>
    </submittedName>
</protein>
<evidence type="ECO:0000313" key="5">
    <source>
        <dbReference type="EMBL" id="CAB4561553.1"/>
    </source>
</evidence>
<dbReference type="InterPro" id="IPR027417">
    <property type="entry name" value="P-loop_NTPase"/>
</dbReference>
<dbReference type="PANTHER" id="PTHR30580">
    <property type="entry name" value="PRIMOSOMAL PROTEIN N"/>
    <property type="match status" value="1"/>
</dbReference>
<dbReference type="AlphaFoldDB" id="A0A6J6DHE0"/>
<proteinExistence type="predicted"/>
<dbReference type="SUPFAM" id="SSF52540">
    <property type="entry name" value="P-loop containing nucleoside triphosphate hydrolases"/>
    <property type="match status" value="1"/>
</dbReference>
<dbReference type="Gene3D" id="3.40.50.300">
    <property type="entry name" value="P-loop containing nucleotide triphosphate hydrolases"/>
    <property type="match status" value="1"/>
</dbReference>
<dbReference type="Gene3D" id="3.40.1440.60">
    <property type="entry name" value="PriA, 3(prime) DNA-binding domain"/>
    <property type="match status" value="1"/>
</dbReference>
<dbReference type="GO" id="GO:0006270">
    <property type="term" value="P:DNA replication initiation"/>
    <property type="evidence" value="ECO:0007669"/>
    <property type="project" value="TreeGrafter"/>
</dbReference>
<dbReference type="Pfam" id="PF17764">
    <property type="entry name" value="PriA_3primeBD"/>
    <property type="match status" value="1"/>
</dbReference>
<dbReference type="InterPro" id="IPR041222">
    <property type="entry name" value="PriA_3primeBD"/>
</dbReference>
<evidence type="ECO:0000256" key="2">
    <source>
        <dbReference type="ARBA" id="ARBA00022840"/>
    </source>
</evidence>
<accession>A0A6J6DHE0</accession>
<evidence type="ECO:0000259" key="4">
    <source>
        <dbReference type="Pfam" id="PF17764"/>
    </source>
</evidence>
<dbReference type="GO" id="GO:0003677">
    <property type="term" value="F:DNA binding"/>
    <property type="evidence" value="ECO:0007669"/>
    <property type="project" value="UniProtKB-KW"/>
</dbReference>
<dbReference type="EMBL" id="CAEZTN010000001">
    <property type="protein sequence ID" value="CAB4561553.1"/>
    <property type="molecule type" value="Genomic_DNA"/>
</dbReference>
<dbReference type="InterPro" id="IPR042115">
    <property type="entry name" value="PriA_3primeBD_sf"/>
</dbReference>
<dbReference type="GO" id="GO:0006302">
    <property type="term" value="P:double-strand break repair"/>
    <property type="evidence" value="ECO:0007669"/>
    <property type="project" value="TreeGrafter"/>
</dbReference>
<dbReference type="GO" id="GO:0005524">
    <property type="term" value="F:ATP binding"/>
    <property type="evidence" value="ECO:0007669"/>
    <property type="project" value="UniProtKB-KW"/>
</dbReference>
<organism evidence="5">
    <name type="scientific">freshwater metagenome</name>
    <dbReference type="NCBI Taxonomy" id="449393"/>
    <lineage>
        <taxon>unclassified sequences</taxon>
        <taxon>metagenomes</taxon>
        <taxon>ecological metagenomes</taxon>
    </lineage>
</organism>